<dbReference type="Proteomes" id="UP000076874">
    <property type="component" value="Unassembled WGS sequence"/>
</dbReference>
<organism evidence="2 3">
    <name type="scientific">Niveomyces insectorum RCEF 264</name>
    <dbReference type="NCBI Taxonomy" id="1081102"/>
    <lineage>
        <taxon>Eukaryota</taxon>
        <taxon>Fungi</taxon>
        <taxon>Dikarya</taxon>
        <taxon>Ascomycota</taxon>
        <taxon>Pezizomycotina</taxon>
        <taxon>Sordariomycetes</taxon>
        <taxon>Hypocreomycetidae</taxon>
        <taxon>Hypocreales</taxon>
        <taxon>Cordycipitaceae</taxon>
        <taxon>Niveomyces</taxon>
    </lineage>
</organism>
<accession>A0A167YNF2</accession>
<feature type="compositionally biased region" description="Gly residues" evidence="1">
    <location>
        <begin position="612"/>
        <end position="621"/>
    </location>
</feature>
<feature type="compositionally biased region" description="Polar residues" evidence="1">
    <location>
        <begin position="638"/>
        <end position="679"/>
    </location>
</feature>
<dbReference type="InterPro" id="IPR013078">
    <property type="entry name" value="His_Pase_superF_clade-1"/>
</dbReference>
<dbReference type="AlphaFoldDB" id="A0A167YNF2"/>
<feature type="compositionally biased region" description="Polar residues" evidence="1">
    <location>
        <begin position="774"/>
        <end position="797"/>
    </location>
</feature>
<dbReference type="SMART" id="SM00855">
    <property type="entry name" value="PGAM"/>
    <property type="match status" value="1"/>
</dbReference>
<feature type="compositionally biased region" description="Gly residues" evidence="1">
    <location>
        <begin position="263"/>
        <end position="272"/>
    </location>
</feature>
<dbReference type="CDD" id="cd07040">
    <property type="entry name" value="HP"/>
    <property type="match status" value="1"/>
</dbReference>
<dbReference type="PANTHER" id="PTHR16469:SF27">
    <property type="entry name" value="UBIQUITIN-ASSOCIATED AND SH3 DOMAIN-CONTAINING BA-RELATED"/>
    <property type="match status" value="1"/>
</dbReference>
<feature type="region of interest" description="Disordered" evidence="1">
    <location>
        <begin position="479"/>
        <end position="498"/>
    </location>
</feature>
<evidence type="ECO:0000313" key="2">
    <source>
        <dbReference type="EMBL" id="OAA66508.1"/>
    </source>
</evidence>
<sequence length="811" mass="86130">MGRPPAYVFIVRHGDRLDAADKLWHLSSPTPYDPPLTYGGWIQSRAIGQRIADILRENPAPLESPVTPHSGSHVGGGPAESRAGSRKRRYKIVIHSSPFLRCMQTSIAVGAGLSSDSSPLESARTLSKPLPPLRHQPPNQKTPEAVIGERGHKTNIVADGAIRKSIMRLDAFLGEWLSPGYFELITPPPSSVMMIAGAKAELLRREDYSTFSHTSTHHTHAHSQSTSQLWGASRPKMWSSQPPGQDESQRSNPQSVSPTYGLYSGGGSGVGGADNRPYSSGGSPHSPRWSSGIAAASGRGGYVFPTPHFALSSKAPAPTGFIAHARDACINVDYQWDSMRAPYDWGDGGEFGEEWTAMHRRFRKGLQKLVDWYATADAPTEMVTKTIHFDVRETASRHKRDASADLESPDCAVEDDPDDAKGTYAGLDGGEDEEDYVEEPVVILVSHGAGCNAMIGAITQQPVLMDVGLASLSVAVRKPGKDKAQRRSDAENEGVHTTKRVGAHAYNSHIDGVAPLNQYYEMKVFANTDHLRSSPTTPTIAARPSNMAMAMGTTRGRHSNSLSSTLGNFGTSDIDMAGHRSASAGSFHGGSNIPTRRPSGASSRPIYHAADGSGGGAGGGSIARATSSNRASGITIGSGITSFSPTSLSTSRLGRGRTTSIGLWSPVDSQNAGQDGTTFENDDDENDDIEILLSFGPESSKSKEGASSTASTSSDNKATSSDIAPARSSSTEKSVDTRTANAMGSVDATVTAAMPQLGLGSPRENSGARDDSNKNNGLWGQPRSAMSNSTEQTNESANSKRRWTLNDSSTR</sequence>
<evidence type="ECO:0000256" key="1">
    <source>
        <dbReference type="SAM" id="MobiDB-lite"/>
    </source>
</evidence>
<feature type="region of interest" description="Disordered" evidence="1">
    <location>
        <begin position="211"/>
        <end position="292"/>
    </location>
</feature>
<evidence type="ECO:0000313" key="3">
    <source>
        <dbReference type="Proteomes" id="UP000076874"/>
    </source>
</evidence>
<feature type="region of interest" description="Disordered" evidence="1">
    <location>
        <begin position="398"/>
        <end position="431"/>
    </location>
</feature>
<dbReference type="PANTHER" id="PTHR16469">
    <property type="entry name" value="UBIQUITIN-ASSOCIATED AND SH3 DOMAIN-CONTAINING BA-RELATED"/>
    <property type="match status" value="1"/>
</dbReference>
<feature type="compositionally biased region" description="Basic and acidic residues" evidence="1">
    <location>
        <begin position="479"/>
        <end position="496"/>
    </location>
</feature>
<feature type="region of interest" description="Disordered" evidence="1">
    <location>
        <begin position="113"/>
        <end position="143"/>
    </location>
</feature>
<feature type="compositionally biased region" description="Acidic residues" evidence="1">
    <location>
        <begin position="680"/>
        <end position="690"/>
    </location>
</feature>
<feature type="region of interest" description="Disordered" evidence="1">
    <location>
        <begin position="580"/>
        <end position="811"/>
    </location>
</feature>
<dbReference type="STRING" id="1081102.A0A167YNF2"/>
<dbReference type="EMBL" id="AZHD01000002">
    <property type="protein sequence ID" value="OAA66508.1"/>
    <property type="molecule type" value="Genomic_DNA"/>
</dbReference>
<name>A0A167YNF2_9HYPO</name>
<feature type="region of interest" description="Disordered" evidence="1">
    <location>
        <begin position="60"/>
        <end position="87"/>
    </location>
</feature>
<dbReference type="OrthoDB" id="3898179at2759"/>
<feature type="compositionally biased region" description="Polar residues" evidence="1">
    <location>
        <begin position="705"/>
        <end position="742"/>
    </location>
</feature>
<dbReference type="InterPro" id="IPR029033">
    <property type="entry name" value="His_PPase_superfam"/>
</dbReference>
<dbReference type="SUPFAM" id="SSF53254">
    <property type="entry name" value="Phosphoglycerate mutase-like"/>
    <property type="match status" value="1"/>
</dbReference>
<dbReference type="Gene3D" id="3.40.50.1240">
    <property type="entry name" value="Phosphoglycerate mutase-like"/>
    <property type="match status" value="2"/>
</dbReference>
<comment type="caution">
    <text evidence="2">The sequence shown here is derived from an EMBL/GenBank/DDBJ whole genome shotgun (WGS) entry which is preliminary data.</text>
</comment>
<reference evidence="2 3" key="1">
    <citation type="journal article" date="2016" name="Genome Biol. Evol.">
        <title>Divergent and convergent evolution of fungal pathogenicity.</title>
        <authorList>
            <person name="Shang Y."/>
            <person name="Xiao G."/>
            <person name="Zheng P."/>
            <person name="Cen K."/>
            <person name="Zhan S."/>
            <person name="Wang C."/>
        </authorList>
    </citation>
    <scope>NUCLEOTIDE SEQUENCE [LARGE SCALE GENOMIC DNA]</scope>
    <source>
        <strain evidence="2 3">RCEF 264</strain>
    </source>
</reference>
<gene>
    <name evidence="2" type="ORF">SPI_01084</name>
</gene>
<proteinExistence type="predicted"/>
<protein>
    <submittedName>
        <fullName evidence="2">Phosphoglycerate mutase family protein</fullName>
    </submittedName>
</protein>
<keyword evidence="3" id="KW-1185">Reference proteome</keyword>
<dbReference type="InterPro" id="IPR051710">
    <property type="entry name" value="Phosphatase_SH3-domain"/>
</dbReference>